<keyword evidence="3" id="KW-0687">Ribonucleoprotein</keyword>
<dbReference type="Pfam" id="PF00832">
    <property type="entry name" value="Ribosomal_L39"/>
    <property type="match status" value="1"/>
</dbReference>
<dbReference type="GO" id="GO:0022625">
    <property type="term" value="C:cytosolic large ribosomal subunit"/>
    <property type="evidence" value="ECO:0007669"/>
    <property type="project" value="TreeGrafter"/>
</dbReference>
<dbReference type="OrthoDB" id="6332053at2759"/>
<evidence type="ECO:0000256" key="4">
    <source>
        <dbReference type="ARBA" id="ARBA00035234"/>
    </source>
</evidence>
<dbReference type="Gene3D" id="1.10.1620.10">
    <property type="entry name" value="Ribosomal protein L39e"/>
    <property type="match status" value="1"/>
</dbReference>
<accession>J6F3Q6</accession>
<evidence type="ECO:0000256" key="2">
    <source>
        <dbReference type="ARBA" id="ARBA00022980"/>
    </source>
</evidence>
<dbReference type="AlphaFoldDB" id="J6F3Q6"/>
<dbReference type="GeneID" id="25984538"/>
<dbReference type="PANTHER" id="PTHR19970">
    <property type="entry name" value="RIBOSOMAL PROTEIN L39E"/>
    <property type="match status" value="1"/>
</dbReference>
<dbReference type="Proteomes" id="UP000002748">
    <property type="component" value="Unassembled WGS sequence"/>
</dbReference>
<dbReference type="RefSeq" id="XP_014181122.1">
    <property type="nucleotide sequence ID" value="XM_014325647.1"/>
</dbReference>
<dbReference type="GO" id="GO:0006412">
    <property type="term" value="P:translation"/>
    <property type="evidence" value="ECO:0007669"/>
    <property type="project" value="InterPro"/>
</dbReference>
<sequence length="172" mass="19395">MPSQKSFIVKQKLAKKARQNRPIPQWFRLKTDRLYTTRGRVVWLAPGESLSAALGRLRGRSFDTLMRVKILSLHSSPQYSLQPLARALSLISSIRFSTSIQLYDHLHLHKSARHAIFLSTLPTARALLVRMNERNHVRMFIAVSSRVAVAVPVSRPQAKPSSPSYQVPSTAS</sequence>
<proteinExistence type="inferred from homology"/>
<comment type="caution">
    <text evidence="5">The sequence shown here is derived from an EMBL/GenBank/DDBJ whole genome shotgun (WGS) entry which is preliminary data.</text>
</comment>
<name>J6F3Q6_TRIAS</name>
<dbReference type="HOGENOM" id="CLU_1556373_0_0_1"/>
<dbReference type="VEuPathDB" id="FungiDB:A1Q1_01024"/>
<dbReference type="InterPro" id="IPR023626">
    <property type="entry name" value="Ribosomal_eL39_dom_sf"/>
</dbReference>
<comment type="similarity">
    <text evidence="1">Belongs to the eukaryotic ribosomal protein eL39 family.</text>
</comment>
<evidence type="ECO:0000313" key="5">
    <source>
        <dbReference type="EMBL" id="EJT49872.1"/>
    </source>
</evidence>
<evidence type="ECO:0000256" key="1">
    <source>
        <dbReference type="ARBA" id="ARBA00009339"/>
    </source>
</evidence>
<organism evidence="5 6">
    <name type="scientific">Trichosporon asahii var. asahii (strain ATCC 90039 / CBS 2479 / JCM 2466 / KCTC 7840 / NBRC 103889/ NCYC 2677 / UAMH 7654)</name>
    <name type="common">Yeast</name>
    <dbReference type="NCBI Taxonomy" id="1186058"/>
    <lineage>
        <taxon>Eukaryota</taxon>
        <taxon>Fungi</taxon>
        <taxon>Dikarya</taxon>
        <taxon>Basidiomycota</taxon>
        <taxon>Agaricomycotina</taxon>
        <taxon>Tremellomycetes</taxon>
        <taxon>Trichosporonales</taxon>
        <taxon>Trichosporonaceae</taxon>
        <taxon>Trichosporon</taxon>
    </lineage>
</organism>
<dbReference type="InterPro" id="IPR000077">
    <property type="entry name" value="Ribosomal_eL39"/>
</dbReference>
<keyword evidence="2" id="KW-0689">Ribosomal protein</keyword>
<dbReference type="SUPFAM" id="SSF48662">
    <property type="entry name" value="Ribosomal protein L39e"/>
    <property type="match status" value="1"/>
</dbReference>
<dbReference type="GO" id="GO:0003735">
    <property type="term" value="F:structural constituent of ribosome"/>
    <property type="evidence" value="ECO:0007669"/>
    <property type="project" value="InterPro"/>
</dbReference>
<evidence type="ECO:0000313" key="6">
    <source>
        <dbReference type="Proteomes" id="UP000002748"/>
    </source>
</evidence>
<gene>
    <name evidence="5" type="ORF">A1Q1_01024</name>
</gene>
<dbReference type="EMBL" id="ALBS01000145">
    <property type="protein sequence ID" value="EJT49872.1"/>
    <property type="molecule type" value="Genomic_DNA"/>
</dbReference>
<evidence type="ECO:0000256" key="3">
    <source>
        <dbReference type="ARBA" id="ARBA00023274"/>
    </source>
</evidence>
<dbReference type="KEGG" id="tasa:A1Q1_01024"/>
<protein>
    <recommendedName>
        <fullName evidence="4">Large ribosomal subunit protein eL39</fullName>
    </recommendedName>
</protein>
<dbReference type="PANTHER" id="PTHR19970:SF0">
    <property type="entry name" value="LARGE RIBOSOMAL SUBUNIT PROTEIN EL39"/>
    <property type="match status" value="1"/>
</dbReference>
<reference evidence="5 6" key="1">
    <citation type="journal article" date="2012" name="Eukaryot. Cell">
        <title>Draft genome sequence of CBS 2479, the standard type strain of Trichosporon asahii.</title>
        <authorList>
            <person name="Yang R.Y."/>
            <person name="Li H.T."/>
            <person name="Zhu H."/>
            <person name="Zhou G.P."/>
            <person name="Wang M."/>
            <person name="Wang L."/>
        </authorList>
    </citation>
    <scope>NUCLEOTIDE SEQUENCE [LARGE SCALE GENOMIC DNA]</scope>
    <source>
        <strain evidence="6">ATCC 90039 / CBS 2479 / JCM 2466 / KCTC 7840 / NCYC 2677 / UAMH 7654</strain>
    </source>
</reference>